<dbReference type="SUPFAM" id="SSF52172">
    <property type="entry name" value="CheY-like"/>
    <property type="match status" value="1"/>
</dbReference>
<keyword evidence="1" id="KW-0597">Phosphoprotein</keyword>
<feature type="modified residue" description="4-aspartylphosphate" evidence="1">
    <location>
        <position position="83"/>
    </location>
</feature>
<dbReference type="STRING" id="797210.Halxa_4206"/>
<evidence type="ECO:0000256" key="1">
    <source>
        <dbReference type="PROSITE-ProRule" id="PRU00169"/>
    </source>
</evidence>
<dbReference type="PANTHER" id="PTHR44520:SF2">
    <property type="entry name" value="RESPONSE REGULATOR RCP1"/>
    <property type="match status" value="1"/>
</dbReference>
<keyword evidence="5" id="KW-1185">Reference proteome</keyword>
<reference evidence="4 5" key="1">
    <citation type="journal article" date="2012" name="Stand. Genomic Sci.">
        <title>Complete genome sequence of Halopiger xanaduensis type strain (SH-6(T)).</title>
        <authorList>
            <person name="Anderson I."/>
            <person name="Tindall B.J."/>
            <person name="Rohde M."/>
            <person name="Lucas S."/>
            <person name="Han J."/>
            <person name="Lapidus A."/>
            <person name="Cheng J.F."/>
            <person name="Goodwin L."/>
            <person name="Pitluck S."/>
            <person name="Peters L."/>
            <person name="Pati A."/>
            <person name="Mikhailova N."/>
            <person name="Pagani I."/>
            <person name="Teshima H."/>
            <person name="Han C."/>
            <person name="Tapia R."/>
            <person name="Land M."/>
            <person name="Woyke T."/>
            <person name="Klenk H.P."/>
            <person name="Kyrpides N."/>
            <person name="Ivanova N."/>
        </authorList>
    </citation>
    <scope>NUCLEOTIDE SEQUENCE [LARGE SCALE GENOMIC DNA]</scope>
    <source>
        <strain evidence="5">DSM 18323 / JCM 14033 / SH-6</strain>
    </source>
</reference>
<proteinExistence type="predicted"/>
<dbReference type="CDD" id="cd17557">
    <property type="entry name" value="REC_Rcp-like"/>
    <property type="match status" value="1"/>
</dbReference>
<dbReference type="Gene3D" id="3.40.50.2300">
    <property type="match status" value="1"/>
</dbReference>
<dbReference type="RefSeq" id="WP_013881694.1">
    <property type="nucleotide sequence ID" value="NC_015666.1"/>
</dbReference>
<evidence type="ECO:0000256" key="2">
    <source>
        <dbReference type="SAM" id="MobiDB-lite"/>
    </source>
</evidence>
<dbReference type="Pfam" id="PF00072">
    <property type="entry name" value="Response_reg"/>
    <property type="match status" value="1"/>
</dbReference>
<feature type="region of interest" description="Disordered" evidence="2">
    <location>
        <begin position="158"/>
        <end position="177"/>
    </location>
</feature>
<dbReference type="OrthoDB" id="9652at2157"/>
<dbReference type="PROSITE" id="PS50110">
    <property type="entry name" value="RESPONSE_REGULATORY"/>
    <property type="match status" value="1"/>
</dbReference>
<dbReference type="PANTHER" id="PTHR44520">
    <property type="entry name" value="RESPONSE REGULATOR RCP1-RELATED"/>
    <property type="match status" value="1"/>
</dbReference>
<protein>
    <submittedName>
        <fullName evidence="4">Response regulator receiver protein</fullName>
    </submittedName>
</protein>
<organism evidence="4 5">
    <name type="scientific">Halopiger xanaduensis (strain DSM 18323 / JCM 14033 / SH-6)</name>
    <dbReference type="NCBI Taxonomy" id="797210"/>
    <lineage>
        <taxon>Archaea</taxon>
        <taxon>Methanobacteriati</taxon>
        <taxon>Methanobacteriota</taxon>
        <taxon>Stenosarchaea group</taxon>
        <taxon>Halobacteria</taxon>
        <taxon>Halobacteriales</taxon>
        <taxon>Natrialbaceae</taxon>
        <taxon>Halopiger</taxon>
    </lineage>
</organism>
<dbReference type="InterPro" id="IPR011006">
    <property type="entry name" value="CheY-like_superfamily"/>
</dbReference>
<dbReference type="KEGG" id="hxa:Halxa_4206"/>
<dbReference type="AlphaFoldDB" id="F8D5H2"/>
<dbReference type="InterPro" id="IPR052893">
    <property type="entry name" value="TCS_response_regulator"/>
</dbReference>
<dbReference type="SMART" id="SM00448">
    <property type="entry name" value="REC"/>
    <property type="match status" value="1"/>
</dbReference>
<sequence>MSTSDGYARPSAPIVNTSTTTTAPDVLLIEDNPGDVRLTKEAFRDASFDADLHVVTDGVEAMAFLHRDDEYESAPRPDIVLLDLNLPRKDGFEVLEAIRGDPALEQLPVVVLSSSEADEDVRRSYEEHVNAYLTKPRAPDEFVEMVRTLEEFWFDRVELPPSDGNRDRDRDQDRDGG</sequence>
<dbReference type="GO" id="GO:0000160">
    <property type="term" value="P:phosphorelay signal transduction system"/>
    <property type="evidence" value="ECO:0007669"/>
    <property type="project" value="InterPro"/>
</dbReference>
<evidence type="ECO:0000313" key="5">
    <source>
        <dbReference type="Proteomes" id="UP000006794"/>
    </source>
</evidence>
<feature type="domain" description="Response regulatory" evidence="3">
    <location>
        <begin position="25"/>
        <end position="150"/>
    </location>
</feature>
<dbReference type="InterPro" id="IPR001789">
    <property type="entry name" value="Sig_transdc_resp-reg_receiver"/>
</dbReference>
<dbReference type="Proteomes" id="UP000006794">
    <property type="component" value="Chromosome"/>
</dbReference>
<name>F8D5H2_HALXS</name>
<dbReference type="GeneID" id="10799145"/>
<gene>
    <name evidence="4" type="ordered locus">Halxa_4206</name>
</gene>
<accession>F8D5H2</accession>
<evidence type="ECO:0000313" key="4">
    <source>
        <dbReference type="EMBL" id="AEH38808.1"/>
    </source>
</evidence>
<dbReference type="HOGENOM" id="CLU_000445_69_17_2"/>
<evidence type="ECO:0000259" key="3">
    <source>
        <dbReference type="PROSITE" id="PS50110"/>
    </source>
</evidence>
<dbReference type="EMBL" id="CP002839">
    <property type="protein sequence ID" value="AEH38808.1"/>
    <property type="molecule type" value="Genomic_DNA"/>
</dbReference>
<feature type="region of interest" description="Disordered" evidence="2">
    <location>
        <begin position="1"/>
        <end position="20"/>
    </location>
</feature>
<dbReference type="eggNOG" id="arCOG02589">
    <property type="taxonomic scope" value="Archaea"/>
</dbReference>